<dbReference type="Gene3D" id="6.10.250.790">
    <property type="match status" value="1"/>
</dbReference>
<proteinExistence type="predicted"/>
<evidence type="ECO:0000256" key="1">
    <source>
        <dbReference type="ARBA" id="ARBA00004496"/>
    </source>
</evidence>
<comment type="caution">
    <text evidence="11">The sequence shown here is derived from an EMBL/GenBank/DDBJ whole genome shotgun (WGS) entry which is preliminary data.</text>
</comment>
<accession>S0KVD5</accession>
<dbReference type="AlphaFoldDB" id="S0KVD5"/>
<dbReference type="EMBL" id="ASWJ01000004">
    <property type="protein sequence ID" value="EOW84228.1"/>
    <property type="molecule type" value="Genomic_DNA"/>
</dbReference>
<dbReference type="GO" id="GO:0032153">
    <property type="term" value="C:cell division site"/>
    <property type="evidence" value="ECO:0007669"/>
    <property type="project" value="TreeGrafter"/>
</dbReference>
<name>S0KVD5_9ENTE</name>
<dbReference type="GO" id="GO:0000921">
    <property type="term" value="P:septin ring assembly"/>
    <property type="evidence" value="ECO:0007669"/>
    <property type="project" value="TreeGrafter"/>
</dbReference>
<dbReference type="OrthoDB" id="2139724at2"/>
<evidence type="ECO:0000256" key="2">
    <source>
        <dbReference type="ARBA" id="ARBA00015195"/>
    </source>
</evidence>
<dbReference type="SUPFAM" id="SSF102829">
    <property type="entry name" value="Cell division protein ZapA-like"/>
    <property type="match status" value="1"/>
</dbReference>
<dbReference type="eggNOG" id="COG3027">
    <property type="taxonomic scope" value="Bacteria"/>
</dbReference>
<evidence type="ECO:0000256" key="9">
    <source>
        <dbReference type="ARBA" id="ARBA00033158"/>
    </source>
</evidence>
<gene>
    <name evidence="11" type="ORF">I568_00715</name>
</gene>
<dbReference type="PANTHER" id="PTHR34981">
    <property type="entry name" value="CELL DIVISION PROTEIN ZAPA"/>
    <property type="match status" value="1"/>
</dbReference>
<feature type="coiled-coil region" evidence="10">
    <location>
        <begin position="68"/>
        <end position="115"/>
    </location>
</feature>
<dbReference type="PANTHER" id="PTHR34981:SF1">
    <property type="entry name" value="CELL DIVISION PROTEIN ZAPA"/>
    <property type="match status" value="1"/>
</dbReference>
<comment type="subunit">
    <text evidence="8">Homodimer. Interacts with FtsZ.</text>
</comment>
<organism evidence="11 12">
    <name type="scientific">Enterococcus columbae DSM 7374 = ATCC 51263</name>
    <dbReference type="NCBI Taxonomy" id="1121865"/>
    <lineage>
        <taxon>Bacteria</taxon>
        <taxon>Bacillati</taxon>
        <taxon>Bacillota</taxon>
        <taxon>Bacilli</taxon>
        <taxon>Lactobacillales</taxon>
        <taxon>Enterococcaceae</taxon>
        <taxon>Enterococcus</taxon>
    </lineage>
</organism>
<protein>
    <recommendedName>
        <fullName evidence="2">Cell division protein ZapA</fullName>
    </recommendedName>
    <alternativeName>
        <fullName evidence="9">Z ring-associated protein ZapA</fullName>
    </alternativeName>
</protein>
<dbReference type="GO" id="GO:0000917">
    <property type="term" value="P:division septum assembly"/>
    <property type="evidence" value="ECO:0007669"/>
    <property type="project" value="UniProtKB-KW"/>
</dbReference>
<dbReference type="GO" id="GO:0043093">
    <property type="term" value="P:FtsZ-dependent cytokinesis"/>
    <property type="evidence" value="ECO:0007669"/>
    <property type="project" value="TreeGrafter"/>
</dbReference>
<keyword evidence="5" id="KW-0717">Septation</keyword>
<dbReference type="GO" id="GO:0030428">
    <property type="term" value="C:cell septum"/>
    <property type="evidence" value="ECO:0007669"/>
    <property type="project" value="TreeGrafter"/>
</dbReference>
<dbReference type="Proteomes" id="UP000014113">
    <property type="component" value="Unassembled WGS sequence"/>
</dbReference>
<dbReference type="Pfam" id="PF05164">
    <property type="entry name" value="ZapA"/>
    <property type="match status" value="1"/>
</dbReference>
<keyword evidence="3" id="KW-0963">Cytoplasm</keyword>
<evidence type="ECO:0000313" key="11">
    <source>
        <dbReference type="EMBL" id="EOW84228.1"/>
    </source>
</evidence>
<comment type="subcellular location">
    <subcellularLocation>
        <location evidence="1">Cytoplasm</location>
    </subcellularLocation>
</comment>
<evidence type="ECO:0000256" key="7">
    <source>
        <dbReference type="ARBA" id="ARBA00024910"/>
    </source>
</evidence>
<keyword evidence="12" id="KW-1185">Reference proteome</keyword>
<keyword evidence="6" id="KW-0131">Cell cycle</keyword>
<evidence type="ECO:0000256" key="10">
    <source>
        <dbReference type="SAM" id="Coils"/>
    </source>
</evidence>
<keyword evidence="10" id="KW-0175">Coiled coil</keyword>
<dbReference type="InterPro" id="IPR007838">
    <property type="entry name" value="Cell_div_ZapA-like"/>
</dbReference>
<dbReference type="GO" id="GO:0005829">
    <property type="term" value="C:cytosol"/>
    <property type="evidence" value="ECO:0007669"/>
    <property type="project" value="TreeGrafter"/>
</dbReference>
<evidence type="ECO:0000256" key="6">
    <source>
        <dbReference type="ARBA" id="ARBA00023306"/>
    </source>
</evidence>
<evidence type="ECO:0000313" key="12">
    <source>
        <dbReference type="Proteomes" id="UP000014113"/>
    </source>
</evidence>
<evidence type="ECO:0000256" key="3">
    <source>
        <dbReference type="ARBA" id="ARBA00022490"/>
    </source>
</evidence>
<evidence type="ECO:0000256" key="4">
    <source>
        <dbReference type="ARBA" id="ARBA00022618"/>
    </source>
</evidence>
<dbReference type="PATRIC" id="fig|1121865.3.peg.116"/>
<evidence type="ECO:0000256" key="8">
    <source>
        <dbReference type="ARBA" id="ARBA00026068"/>
    </source>
</evidence>
<dbReference type="InterPro" id="IPR053712">
    <property type="entry name" value="Bac_CellDiv_Activator"/>
</dbReference>
<reference evidence="11 12" key="1">
    <citation type="submission" date="2013-03" db="EMBL/GenBank/DDBJ databases">
        <title>The Genome Sequence of Enterococcus columbae ATCC_51263 (PacBio/Illumina hybrid assembly).</title>
        <authorList>
            <consortium name="The Broad Institute Genomics Platform"/>
            <consortium name="The Broad Institute Genome Sequencing Center for Infectious Disease"/>
            <person name="Earl A."/>
            <person name="Russ C."/>
            <person name="Gilmore M."/>
            <person name="Surin D."/>
            <person name="Walker B."/>
            <person name="Young S."/>
            <person name="Zeng Q."/>
            <person name="Gargeya S."/>
            <person name="Fitzgerald M."/>
            <person name="Haas B."/>
            <person name="Abouelleil A."/>
            <person name="Allen A.W."/>
            <person name="Alvarado L."/>
            <person name="Arachchi H.M."/>
            <person name="Berlin A.M."/>
            <person name="Chapman S.B."/>
            <person name="Gainer-Dewar J."/>
            <person name="Goldberg J."/>
            <person name="Griggs A."/>
            <person name="Gujja S."/>
            <person name="Hansen M."/>
            <person name="Howarth C."/>
            <person name="Imamovic A."/>
            <person name="Ireland A."/>
            <person name="Larimer J."/>
            <person name="McCowan C."/>
            <person name="Murphy C."/>
            <person name="Pearson M."/>
            <person name="Poon T.W."/>
            <person name="Priest M."/>
            <person name="Roberts A."/>
            <person name="Saif S."/>
            <person name="Shea T."/>
            <person name="Sisk P."/>
            <person name="Sykes S."/>
            <person name="Wortman J."/>
            <person name="Nusbaum C."/>
            <person name="Birren B."/>
        </authorList>
    </citation>
    <scope>NUCLEOTIDE SEQUENCE [LARGE SCALE GENOMIC DNA]</scope>
    <source>
        <strain evidence="11 12">ATCC 51263</strain>
    </source>
</reference>
<sequence>MLMSDQKTRYKATIDGQNYTIIGHESKIHMDLVVRLVNEQLNEIKALSPQIDSEQAAILACVNAISDQVKKQERLLDLEAENRELHQKTIKLVELENRIKRIEAIEKEAKDILERTGRSDVKIANHVEAQQILNEERKRTIQEKANQQVQEG</sequence>
<comment type="function">
    <text evidence="7">Activator of cell division through the inhibition of FtsZ GTPase activity, therefore promoting FtsZ assembly into bundles of protofilaments necessary for the formation of the division Z ring. It is recruited early at mid-cell but it is not essential for cell division.</text>
</comment>
<keyword evidence="4 11" id="KW-0132">Cell division</keyword>
<dbReference type="InterPro" id="IPR036192">
    <property type="entry name" value="Cell_div_ZapA-like_sf"/>
</dbReference>
<evidence type="ECO:0000256" key="5">
    <source>
        <dbReference type="ARBA" id="ARBA00023210"/>
    </source>
</evidence>
<dbReference type="STRING" id="1121865.OMW_00121"/>